<dbReference type="GO" id="GO:0000775">
    <property type="term" value="C:chromosome, centromeric region"/>
    <property type="evidence" value="ECO:0007669"/>
    <property type="project" value="TreeGrafter"/>
</dbReference>
<organism evidence="4">
    <name type="scientific">Chaetoceros debilis</name>
    <dbReference type="NCBI Taxonomy" id="122233"/>
    <lineage>
        <taxon>Eukaryota</taxon>
        <taxon>Sar</taxon>
        <taxon>Stramenopiles</taxon>
        <taxon>Ochrophyta</taxon>
        <taxon>Bacillariophyta</taxon>
        <taxon>Coscinodiscophyceae</taxon>
        <taxon>Chaetocerotophycidae</taxon>
        <taxon>Chaetocerotales</taxon>
        <taxon>Chaetocerotaceae</taxon>
        <taxon>Chaetoceros</taxon>
    </lineage>
</organism>
<evidence type="ECO:0000256" key="1">
    <source>
        <dbReference type="ARBA" id="ARBA00007017"/>
    </source>
</evidence>
<proteinExistence type="inferred from homology"/>
<feature type="region of interest" description="Disordered" evidence="3">
    <location>
        <begin position="1"/>
        <end position="35"/>
    </location>
</feature>
<evidence type="ECO:0000256" key="2">
    <source>
        <dbReference type="ARBA" id="ARBA00022705"/>
    </source>
</evidence>
<reference evidence="4" key="1">
    <citation type="submission" date="2021-01" db="EMBL/GenBank/DDBJ databases">
        <authorList>
            <person name="Corre E."/>
            <person name="Pelletier E."/>
            <person name="Niang G."/>
            <person name="Scheremetjew M."/>
            <person name="Finn R."/>
            <person name="Kale V."/>
            <person name="Holt S."/>
            <person name="Cochrane G."/>
            <person name="Meng A."/>
            <person name="Brown T."/>
            <person name="Cohen L."/>
        </authorList>
    </citation>
    <scope>NUCLEOTIDE SEQUENCE</scope>
    <source>
        <strain evidence="4">MM31A-1</strain>
    </source>
</reference>
<dbReference type="GO" id="GO:0034088">
    <property type="term" value="P:maintenance of mitotic sister chromatid cohesion"/>
    <property type="evidence" value="ECO:0007669"/>
    <property type="project" value="TreeGrafter"/>
</dbReference>
<gene>
    <name evidence="4" type="ORF">CDEB00056_LOCUS3852</name>
</gene>
<dbReference type="PANTHER" id="PTHR13395">
    <property type="entry name" value="SISTER CHROMATID COHESION PROTEIN DCC1-RELATED"/>
    <property type="match status" value="1"/>
</dbReference>
<dbReference type="PANTHER" id="PTHR13395:SF6">
    <property type="entry name" value="SISTER CHROMATID COHESION PROTEIN DCC1"/>
    <property type="match status" value="1"/>
</dbReference>
<feature type="compositionally biased region" description="Polar residues" evidence="3">
    <location>
        <begin position="13"/>
        <end position="33"/>
    </location>
</feature>
<dbReference type="InterPro" id="IPR019128">
    <property type="entry name" value="Dcc1"/>
</dbReference>
<comment type="similarity">
    <text evidence="1">Belongs to the DCC1 family.</text>
</comment>
<dbReference type="EMBL" id="HBIO01005451">
    <property type="protein sequence ID" value="CAE0459011.1"/>
    <property type="molecule type" value="Transcribed_RNA"/>
</dbReference>
<accession>A0A7S3V637</accession>
<sequence length="450" mass="51035">MSKRKHPLENKTLKVSKTDFPSLSRTTNGNTDKSSQLLLVQLPPTLSLDELTKSSRFIIQEGEDKDKCRLISEGSEGKTFDLVRVETSNSYIMVKHGTDIRKDDDVNDNDDSQNKKKANARLLRESNTFFLECIENKDNLEIEVERILKKHVYPDDRKGITLNEIEKILMHSTSEIKNVLKKMMAFPIPCTGTDAGTDTDTERYGVVSEEVERETWFIIVSVLSEWDGAIDYAGKGVHLEAMVQEVMKRKEDNDDLEDCVVRFCLRLCMCSISSDNNNNGKSESEDHGHGLVKLGVDYIARILAHSLFNAMTAPWKERDFHEEWCKLMPGVGDIYEPSLELLKGIALVQTKSEVEAEMGPGIGNTEPEPESAVYLKYFPRDRLPSDAKDRCKILFREKKTWKADEIIPYLTDIVEKSSSSFSSVQELLVRHATVVNDVTDDGAALYYMSK</sequence>
<evidence type="ECO:0008006" key="5">
    <source>
        <dbReference type="Google" id="ProtNLM"/>
    </source>
</evidence>
<evidence type="ECO:0000313" key="4">
    <source>
        <dbReference type="EMBL" id="CAE0459011.1"/>
    </source>
</evidence>
<dbReference type="GO" id="GO:0006260">
    <property type="term" value="P:DNA replication"/>
    <property type="evidence" value="ECO:0007669"/>
    <property type="project" value="UniProtKB-KW"/>
</dbReference>
<dbReference type="AlphaFoldDB" id="A0A7S3V637"/>
<protein>
    <recommendedName>
        <fullName evidence="5">Sister chromatid cohesion protein DCC1</fullName>
    </recommendedName>
</protein>
<evidence type="ECO:0000256" key="3">
    <source>
        <dbReference type="SAM" id="MobiDB-lite"/>
    </source>
</evidence>
<dbReference type="GO" id="GO:0000785">
    <property type="term" value="C:chromatin"/>
    <property type="evidence" value="ECO:0007669"/>
    <property type="project" value="TreeGrafter"/>
</dbReference>
<name>A0A7S3V637_9STRA</name>
<dbReference type="GO" id="GO:0031390">
    <property type="term" value="C:Ctf18 RFC-like complex"/>
    <property type="evidence" value="ECO:0007669"/>
    <property type="project" value="InterPro"/>
</dbReference>
<dbReference type="Pfam" id="PF09724">
    <property type="entry name" value="Dcc1"/>
    <property type="match status" value="1"/>
</dbReference>
<keyword evidence="2" id="KW-0235">DNA replication</keyword>